<proteinExistence type="predicted"/>
<feature type="region of interest" description="Disordered" evidence="1">
    <location>
        <begin position="34"/>
        <end position="72"/>
    </location>
</feature>
<accession>A0ABR1I5R1</accession>
<evidence type="ECO:0000313" key="3">
    <source>
        <dbReference type="Proteomes" id="UP001498421"/>
    </source>
</evidence>
<dbReference type="EMBL" id="JAZAVK010000042">
    <property type="protein sequence ID" value="KAK7428359.1"/>
    <property type="molecule type" value="Genomic_DNA"/>
</dbReference>
<gene>
    <name evidence="2" type="ORF">QQZ08_005116</name>
</gene>
<name>A0ABR1I5R1_9HYPO</name>
<comment type="caution">
    <text evidence="2">The sequence shown here is derived from an EMBL/GenBank/DDBJ whole genome shotgun (WGS) entry which is preliminary data.</text>
</comment>
<evidence type="ECO:0000313" key="2">
    <source>
        <dbReference type="EMBL" id="KAK7428359.1"/>
    </source>
</evidence>
<organism evidence="2 3">
    <name type="scientific">Neonectria magnoliae</name>
    <dbReference type="NCBI Taxonomy" id="2732573"/>
    <lineage>
        <taxon>Eukaryota</taxon>
        <taxon>Fungi</taxon>
        <taxon>Dikarya</taxon>
        <taxon>Ascomycota</taxon>
        <taxon>Pezizomycotina</taxon>
        <taxon>Sordariomycetes</taxon>
        <taxon>Hypocreomycetidae</taxon>
        <taxon>Hypocreales</taxon>
        <taxon>Nectriaceae</taxon>
        <taxon>Neonectria</taxon>
    </lineage>
</organism>
<sequence length="184" mass="20104">MAQPFGHCSLRETSVQWGYFPTAAPPLSNHANSISPFGSGSHTPIIPSVTSTGNDAPQSIPGDPSKQTRLAADEPAGDVHRFARDVAPLTADGSSASSSRQHAFSLADQTGLGKDTGYILDETEEHGRKKRRRDSDGKNAVWVYDEESHFKDLFHDPYWNGCVTPWNSHALLADVNWELGKMEE</sequence>
<evidence type="ECO:0000256" key="1">
    <source>
        <dbReference type="SAM" id="MobiDB-lite"/>
    </source>
</evidence>
<protein>
    <submittedName>
        <fullName evidence="2">Uncharacterized protein</fullName>
    </submittedName>
</protein>
<reference evidence="2 3" key="1">
    <citation type="journal article" date="2025" name="Microbiol. Resour. Announc.">
        <title>Draft genome sequences for Neonectria magnoliae and Neonectria punicea, canker pathogens of Liriodendron tulipifera and Acer saccharum in West Virginia.</title>
        <authorList>
            <person name="Petronek H.M."/>
            <person name="Kasson M.T."/>
            <person name="Metheny A.M."/>
            <person name="Stauder C.M."/>
            <person name="Lovett B."/>
            <person name="Lynch S.C."/>
            <person name="Garnas J.R."/>
            <person name="Kasson L.R."/>
            <person name="Stajich J.E."/>
        </authorList>
    </citation>
    <scope>NUCLEOTIDE SEQUENCE [LARGE SCALE GENOMIC DNA]</scope>
    <source>
        <strain evidence="2 3">NRRL 64651</strain>
    </source>
</reference>
<dbReference type="Proteomes" id="UP001498421">
    <property type="component" value="Unassembled WGS sequence"/>
</dbReference>
<feature type="compositionally biased region" description="Polar residues" evidence="1">
    <location>
        <begin position="34"/>
        <end position="57"/>
    </location>
</feature>
<keyword evidence="3" id="KW-1185">Reference proteome</keyword>